<dbReference type="OMA" id="WYQDIDY"/>
<name>A0A7M7J0L5_NASVI</name>
<evidence type="ECO:0000313" key="3">
    <source>
        <dbReference type="Proteomes" id="UP000002358"/>
    </source>
</evidence>
<dbReference type="InParanoid" id="A0A7M7J0L5"/>
<proteinExistence type="predicted"/>
<dbReference type="OrthoDB" id="8192785at2759"/>
<dbReference type="PANTHER" id="PTHR37685:SF1">
    <property type="entry name" value="GEO11136P1-RELATED"/>
    <property type="match status" value="1"/>
</dbReference>
<organism evidence="2 3">
    <name type="scientific">Nasonia vitripennis</name>
    <name type="common">Parasitic wasp</name>
    <dbReference type="NCBI Taxonomy" id="7425"/>
    <lineage>
        <taxon>Eukaryota</taxon>
        <taxon>Metazoa</taxon>
        <taxon>Ecdysozoa</taxon>
        <taxon>Arthropoda</taxon>
        <taxon>Hexapoda</taxon>
        <taxon>Insecta</taxon>
        <taxon>Pterygota</taxon>
        <taxon>Neoptera</taxon>
        <taxon>Endopterygota</taxon>
        <taxon>Hymenoptera</taxon>
        <taxon>Apocrita</taxon>
        <taxon>Proctotrupomorpha</taxon>
        <taxon>Chalcidoidea</taxon>
        <taxon>Pteromalidae</taxon>
        <taxon>Pteromalinae</taxon>
        <taxon>Nasonia</taxon>
    </lineage>
</organism>
<dbReference type="InterPro" id="IPR031734">
    <property type="entry name" value="MBF2"/>
</dbReference>
<accession>A0A7M7J0L5</accession>
<keyword evidence="1" id="KW-0732">Signal</keyword>
<sequence length="126" mass="14067">MALQRILFFTIFATLAVSAQSESTVARQNDLVIGRRVEGDYLLNRSFIKKDASWIGKVVTFTKTFTGDGVSTITQVKALEQHENGASAKVIAGGVDYLYVTLRLESERYRHIDFVVEIYGKKASTE</sequence>
<evidence type="ECO:0000313" key="2">
    <source>
        <dbReference type="EnsemblMetazoa" id="XP_016843583"/>
    </source>
</evidence>
<reference evidence="2" key="1">
    <citation type="submission" date="2021-01" db="UniProtKB">
        <authorList>
            <consortium name="EnsemblMetazoa"/>
        </authorList>
    </citation>
    <scope>IDENTIFICATION</scope>
</reference>
<dbReference type="Proteomes" id="UP000002358">
    <property type="component" value="Chromosome 1"/>
</dbReference>
<evidence type="ECO:0000256" key="1">
    <source>
        <dbReference type="SAM" id="SignalP"/>
    </source>
</evidence>
<feature type="chain" id="PRO_5029694378" evidence="1">
    <location>
        <begin position="22"/>
        <end position="126"/>
    </location>
</feature>
<protein>
    <submittedName>
        <fullName evidence="2">Uncharacterized protein</fullName>
    </submittedName>
</protein>
<dbReference type="AlphaFoldDB" id="A0A7M7J0L5"/>
<dbReference type="Pfam" id="PF15868">
    <property type="entry name" value="MBF2"/>
    <property type="match status" value="1"/>
</dbReference>
<feature type="signal peptide" evidence="1">
    <location>
        <begin position="1"/>
        <end position="21"/>
    </location>
</feature>
<dbReference type="KEGG" id="nvi:107981701"/>
<dbReference type="PANTHER" id="PTHR37685">
    <property type="entry name" value="GEO11136P1-RELATED"/>
    <property type="match status" value="1"/>
</dbReference>
<gene>
    <name evidence="2" type="primary">107981701</name>
</gene>
<dbReference type="EnsemblMetazoa" id="XM_016988094">
    <property type="protein sequence ID" value="XP_016843583"/>
    <property type="gene ID" value="LOC107981701"/>
</dbReference>
<keyword evidence="3" id="KW-1185">Reference proteome</keyword>